<gene>
    <name evidence="1" type="ordered locus">VIBHAR_00842</name>
</gene>
<dbReference type="Proteomes" id="UP000008152">
    <property type="component" value="Chromosome I"/>
</dbReference>
<dbReference type="AlphaFoldDB" id="A7MWR9"/>
<reference evidence="1 2" key="1">
    <citation type="submission" date="2007-08" db="EMBL/GenBank/DDBJ databases">
        <authorList>
            <consortium name="The Vibrio harveyi Genome Sequencing Project"/>
            <person name="Bassler B."/>
            <person name="Clifton S.W."/>
            <person name="Fulton L."/>
            <person name="Delehaunty K."/>
            <person name="Fronick C."/>
            <person name="Harrison M."/>
            <person name="Markivic C."/>
            <person name="Fulton R."/>
            <person name="Tin-Wollam A.-M."/>
            <person name="Shah N."/>
            <person name="Pepin K."/>
            <person name="Nash W."/>
            <person name="Thiruvilangam P."/>
            <person name="Bhonagiri V."/>
            <person name="Waters C."/>
            <person name="Tu K.C."/>
            <person name="Irgon J."/>
            <person name="Wilson R.K."/>
        </authorList>
    </citation>
    <scope>NUCLEOTIDE SEQUENCE [LARGE SCALE GENOMIC DNA]</scope>
    <source>
        <strain evidence="2">ATCC BAA-1116 / BB120</strain>
    </source>
</reference>
<dbReference type="KEGG" id="vha:VIBHAR_00842"/>
<dbReference type="PATRIC" id="fig|338187.36.peg.787"/>
<dbReference type="EMBL" id="CP000789">
    <property type="protein sequence ID" value="ABU69843.1"/>
    <property type="molecule type" value="Genomic_DNA"/>
</dbReference>
<evidence type="ECO:0000313" key="2">
    <source>
        <dbReference type="Proteomes" id="UP000008152"/>
    </source>
</evidence>
<sequence length="50" mass="5852">MSKMPRVKPHIYEASGQFRVERSRSAVVITEKSDKNEIAMCRFLLSMHQQ</sequence>
<evidence type="ECO:0000313" key="1">
    <source>
        <dbReference type="EMBL" id="ABU69843.1"/>
    </source>
</evidence>
<organism evidence="1 2">
    <name type="scientific">Vibrio campbellii (strain ATCC BAA-1116)</name>
    <dbReference type="NCBI Taxonomy" id="2902295"/>
    <lineage>
        <taxon>Bacteria</taxon>
        <taxon>Pseudomonadati</taxon>
        <taxon>Pseudomonadota</taxon>
        <taxon>Gammaproteobacteria</taxon>
        <taxon>Vibrionales</taxon>
        <taxon>Vibrionaceae</taxon>
        <taxon>Vibrio</taxon>
    </lineage>
</organism>
<dbReference type="RefSeq" id="WP_012126947.1">
    <property type="nucleotide sequence ID" value="NC_022269.1"/>
</dbReference>
<protein>
    <submittedName>
        <fullName evidence="1">Uncharacterized protein</fullName>
    </submittedName>
</protein>
<proteinExistence type="predicted"/>
<accession>A7MWR9</accession>
<name>A7MWR9_VIBC1</name>